<accession>A0A0F9PH68</accession>
<dbReference type="AlphaFoldDB" id="A0A0F9PH68"/>
<sequence length="40" mass="4787">MWATSPKVREALELINAWGFEYKTCMIWVKDKIGMGYYQQ</sequence>
<organism evidence="1">
    <name type="scientific">marine sediment metagenome</name>
    <dbReference type="NCBI Taxonomy" id="412755"/>
    <lineage>
        <taxon>unclassified sequences</taxon>
        <taxon>metagenomes</taxon>
        <taxon>ecological metagenomes</taxon>
    </lineage>
</organism>
<proteinExistence type="predicted"/>
<name>A0A0F9PH68_9ZZZZ</name>
<dbReference type="PROSITE" id="PS51143">
    <property type="entry name" value="MT_A70"/>
    <property type="match status" value="1"/>
</dbReference>
<gene>
    <name evidence="1" type="ORF">LCGC14_1138570</name>
</gene>
<protein>
    <submittedName>
        <fullName evidence="1">Uncharacterized protein</fullName>
    </submittedName>
</protein>
<reference evidence="1" key="1">
    <citation type="journal article" date="2015" name="Nature">
        <title>Complex archaea that bridge the gap between prokaryotes and eukaryotes.</title>
        <authorList>
            <person name="Spang A."/>
            <person name="Saw J.H."/>
            <person name="Jorgensen S.L."/>
            <person name="Zaremba-Niedzwiedzka K."/>
            <person name="Martijn J."/>
            <person name="Lind A.E."/>
            <person name="van Eijk R."/>
            <person name="Schleper C."/>
            <person name="Guy L."/>
            <person name="Ettema T.J."/>
        </authorList>
    </citation>
    <scope>NUCLEOTIDE SEQUENCE</scope>
</reference>
<evidence type="ECO:0000313" key="1">
    <source>
        <dbReference type="EMBL" id="KKN00366.1"/>
    </source>
</evidence>
<dbReference type="EMBL" id="LAZR01005385">
    <property type="protein sequence ID" value="KKN00366.1"/>
    <property type="molecule type" value="Genomic_DNA"/>
</dbReference>
<comment type="caution">
    <text evidence="1">The sequence shown here is derived from an EMBL/GenBank/DDBJ whole genome shotgun (WGS) entry which is preliminary data.</text>
</comment>
<dbReference type="InterPro" id="IPR007757">
    <property type="entry name" value="MT-A70-like"/>
</dbReference>